<proteinExistence type="predicted"/>
<dbReference type="KEGG" id="dpx:DAPPUDRAFT_306223"/>
<evidence type="ECO:0000313" key="2">
    <source>
        <dbReference type="Proteomes" id="UP000000305"/>
    </source>
</evidence>
<protein>
    <submittedName>
        <fullName evidence="1">Uncharacterized protein</fullName>
    </submittedName>
</protein>
<dbReference type="InParanoid" id="E9GW58"/>
<keyword evidence="2" id="KW-1185">Reference proteome</keyword>
<accession>E9GW58</accession>
<reference evidence="1 2" key="1">
    <citation type="journal article" date="2011" name="Science">
        <title>The ecoresponsive genome of Daphnia pulex.</title>
        <authorList>
            <person name="Colbourne J.K."/>
            <person name="Pfrender M.E."/>
            <person name="Gilbert D."/>
            <person name="Thomas W.K."/>
            <person name="Tucker A."/>
            <person name="Oakley T.H."/>
            <person name="Tokishita S."/>
            <person name="Aerts A."/>
            <person name="Arnold G.J."/>
            <person name="Basu M.K."/>
            <person name="Bauer D.J."/>
            <person name="Caceres C.E."/>
            <person name="Carmel L."/>
            <person name="Casola C."/>
            <person name="Choi J.H."/>
            <person name="Detter J.C."/>
            <person name="Dong Q."/>
            <person name="Dusheyko S."/>
            <person name="Eads B.D."/>
            <person name="Frohlich T."/>
            <person name="Geiler-Samerotte K.A."/>
            <person name="Gerlach D."/>
            <person name="Hatcher P."/>
            <person name="Jogdeo S."/>
            <person name="Krijgsveld J."/>
            <person name="Kriventseva E.V."/>
            <person name="Kultz D."/>
            <person name="Laforsch C."/>
            <person name="Lindquist E."/>
            <person name="Lopez J."/>
            <person name="Manak J.R."/>
            <person name="Muller J."/>
            <person name="Pangilinan J."/>
            <person name="Patwardhan R.P."/>
            <person name="Pitluck S."/>
            <person name="Pritham E.J."/>
            <person name="Rechtsteiner A."/>
            <person name="Rho M."/>
            <person name="Rogozin I.B."/>
            <person name="Sakarya O."/>
            <person name="Salamov A."/>
            <person name="Schaack S."/>
            <person name="Shapiro H."/>
            <person name="Shiga Y."/>
            <person name="Skalitzky C."/>
            <person name="Smith Z."/>
            <person name="Souvorov A."/>
            <person name="Sung W."/>
            <person name="Tang Z."/>
            <person name="Tsuchiya D."/>
            <person name="Tu H."/>
            <person name="Vos H."/>
            <person name="Wang M."/>
            <person name="Wolf Y.I."/>
            <person name="Yamagata H."/>
            <person name="Yamada T."/>
            <person name="Ye Y."/>
            <person name="Shaw J.R."/>
            <person name="Andrews J."/>
            <person name="Crease T.J."/>
            <person name="Tang H."/>
            <person name="Lucas S.M."/>
            <person name="Robertson H.M."/>
            <person name="Bork P."/>
            <person name="Koonin E.V."/>
            <person name="Zdobnov E.M."/>
            <person name="Grigoriev I.V."/>
            <person name="Lynch M."/>
            <person name="Boore J.L."/>
        </authorList>
    </citation>
    <scope>NUCLEOTIDE SEQUENCE [LARGE SCALE GENOMIC DNA]</scope>
</reference>
<dbReference type="AlphaFoldDB" id="E9GW58"/>
<evidence type="ECO:0000313" key="1">
    <source>
        <dbReference type="EMBL" id="EFX76290.1"/>
    </source>
</evidence>
<dbReference type="HOGENOM" id="CLU_2778445_0_0_1"/>
<gene>
    <name evidence="1" type="ORF">DAPPUDRAFT_306223</name>
</gene>
<name>E9GW58_DAPPU</name>
<dbReference type="Proteomes" id="UP000000305">
    <property type="component" value="Unassembled WGS sequence"/>
</dbReference>
<organism evidence="1 2">
    <name type="scientific">Daphnia pulex</name>
    <name type="common">Water flea</name>
    <dbReference type="NCBI Taxonomy" id="6669"/>
    <lineage>
        <taxon>Eukaryota</taxon>
        <taxon>Metazoa</taxon>
        <taxon>Ecdysozoa</taxon>
        <taxon>Arthropoda</taxon>
        <taxon>Crustacea</taxon>
        <taxon>Branchiopoda</taxon>
        <taxon>Diplostraca</taxon>
        <taxon>Cladocera</taxon>
        <taxon>Anomopoda</taxon>
        <taxon>Daphniidae</taxon>
        <taxon>Daphnia</taxon>
    </lineage>
</organism>
<dbReference type="EMBL" id="GL732569">
    <property type="protein sequence ID" value="EFX76290.1"/>
    <property type="molecule type" value="Genomic_DNA"/>
</dbReference>
<sequence length="69" mass="7495">MASPTLVTDPSDVARRVVESNLRVVWRGSQRVNLSVCMYVIVKCGGIVGGGGTIKQFLLMFLFAVSHNL</sequence>
<dbReference type="OrthoDB" id="10555324at2759"/>